<evidence type="ECO:0000259" key="2">
    <source>
        <dbReference type="PROSITE" id="PS50937"/>
    </source>
</evidence>
<dbReference type="InterPro" id="IPR016024">
    <property type="entry name" value="ARM-type_fold"/>
</dbReference>
<organism evidence="3 4">
    <name type="scientific">Tsukamurella paurometabola (strain ATCC 8368 / DSM 20162 / CCUG 35730 / CIP 100753 / JCM 10117 / KCTC 9821 / NBRC 16120 / NCIMB 702349 / NCTC 13040)</name>
    <name type="common">Corynebacterium paurometabolum</name>
    <dbReference type="NCBI Taxonomy" id="521096"/>
    <lineage>
        <taxon>Bacteria</taxon>
        <taxon>Bacillati</taxon>
        <taxon>Actinomycetota</taxon>
        <taxon>Actinomycetes</taxon>
        <taxon>Mycobacteriales</taxon>
        <taxon>Tsukamurellaceae</taxon>
        <taxon>Tsukamurella</taxon>
    </lineage>
</organism>
<dbReference type="Pfam" id="PF13646">
    <property type="entry name" value="HEAT_2"/>
    <property type="match status" value="1"/>
</dbReference>
<dbReference type="GO" id="GO:0003700">
    <property type="term" value="F:DNA-binding transcription factor activity"/>
    <property type="evidence" value="ECO:0007669"/>
    <property type="project" value="InterPro"/>
</dbReference>
<dbReference type="InterPro" id="IPR004155">
    <property type="entry name" value="PBS_lyase_HEAT"/>
</dbReference>
<dbReference type="PROSITE" id="PS00552">
    <property type="entry name" value="HTH_MERR_1"/>
    <property type="match status" value="1"/>
</dbReference>
<dbReference type="PANTHER" id="PTHR30204:SF93">
    <property type="entry name" value="HTH MERR-TYPE DOMAIN-CONTAINING PROTEIN"/>
    <property type="match status" value="1"/>
</dbReference>
<dbReference type="KEGG" id="tpr:Tpau_2451"/>
<dbReference type="eggNOG" id="COG1413">
    <property type="taxonomic scope" value="Bacteria"/>
</dbReference>
<dbReference type="Gene3D" id="1.25.10.10">
    <property type="entry name" value="Leucine-rich Repeat Variant"/>
    <property type="match status" value="1"/>
</dbReference>
<keyword evidence="1" id="KW-0238">DNA-binding</keyword>
<dbReference type="SUPFAM" id="SSF48371">
    <property type="entry name" value="ARM repeat"/>
    <property type="match status" value="1"/>
</dbReference>
<feature type="domain" description="HTH merR-type" evidence="2">
    <location>
        <begin position="1"/>
        <end position="69"/>
    </location>
</feature>
<evidence type="ECO:0000313" key="4">
    <source>
        <dbReference type="Proteomes" id="UP000001213"/>
    </source>
</evidence>
<protein>
    <submittedName>
        <fullName evidence="3">Transcriptional regulator, MerR family</fullName>
    </submittedName>
</protein>
<dbReference type="Pfam" id="PF13411">
    <property type="entry name" value="MerR_1"/>
    <property type="match status" value="1"/>
</dbReference>
<accession>D5UR67</accession>
<evidence type="ECO:0000256" key="1">
    <source>
        <dbReference type="ARBA" id="ARBA00023125"/>
    </source>
</evidence>
<dbReference type="PROSITE" id="PS50937">
    <property type="entry name" value="HTH_MERR_2"/>
    <property type="match status" value="1"/>
</dbReference>
<dbReference type="InterPro" id="IPR011989">
    <property type="entry name" value="ARM-like"/>
</dbReference>
<dbReference type="AlphaFoldDB" id="D5UR67"/>
<dbReference type="SMART" id="SM00567">
    <property type="entry name" value="EZ_HEAT"/>
    <property type="match status" value="3"/>
</dbReference>
<name>D5UR67_TSUPD</name>
<dbReference type="Gene3D" id="1.10.1660.10">
    <property type="match status" value="1"/>
</dbReference>
<dbReference type="InterPro" id="IPR047057">
    <property type="entry name" value="MerR_fam"/>
</dbReference>
<reference evidence="4" key="1">
    <citation type="submission" date="2010-03" db="EMBL/GenBank/DDBJ databases">
        <title>The complete chromosome of Tsukamurella paurometabola DSM 20162.</title>
        <authorList>
            <consortium name="US DOE Joint Genome Institute (JGI-PGF)"/>
            <person name="Lucas S."/>
            <person name="Copeland A."/>
            <person name="Lapidus A."/>
            <person name="Glavina del Rio T."/>
            <person name="Dalin E."/>
            <person name="Tice H."/>
            <person name="Bruce D."/>
            <person name="Goodwin L."/>
            <person name="Pitluck S."/>
            <person name="Kyrpides N."/>
            <person name="Mavromatis K."/>
            <person name="Ivanova N."/>
            <person name="Mikhailova N."/>
            <person name="Munk A.C."/>
            <person name="Brettin T."/>
            <person name="Detter J.C."/>
            <person name="Tapia R."/>
            <person name="Han C."/>
            <person name="Larimer F."/>
            <person name="Land M."/>
            <person name="Hauser L."/>
            <person name="Markowitz V."/>
            <person name="Cheng J.-F."/>
            <person name="Hugenholtz P."/>
            <person name="Woyke T."/>
            <person name="Wu D."/>
            <person name="Jando M."/>
            <person name="Brambilla E."/>
            <person name="Klenk H.-P."/>
            <person name="Eisen J.A."/>
        </authorList>
    </citation>
    <scope>NUCLEOTIDE SEQUENCE [LARGE SCALE GENOMIC DNA]</scope>
    <source>
        <strain evidence="4">ATCC 8368 / DSM 20162 / CCUG 35730 / CIP 100753 / JCM 10117 / KCTC 9821 / NBRC 16120 / NCIMB 702349 / NCTC 13040</strain>
    </source>
</reference>
<dbReference type="PANTHER" id="PTHR30204">
    <property type="entry name" value="REDOX-CYCLING DRUG-SENSING TRANSCRIPTIONAL ACTIVATOR SOXR"/>
    <property type="match status" value="1"/>
</dbReference>
<evidence type="ECO:0000313" key="3">
    <source>
        <dbReference type="EMBL" id="ADG79056.1"/>
    </source>
</evidence>
<proteinExistence type="predicted"/>
<keyword evidence="4" id="KW-1185">Reference proteome</keyword>
<dbReference type="SUPFAM" id="SSF46955">
    <property type="entry name" value="Putative DNA-binding domain"/>
    <property type="match status" value="1"/>
</dbReference>
<dbReference type="EMBL" id="CP001966">
    <property type="protein sequence ID" value="ADG79056.1"/>
    <property type="molecule type" value="Genomic_DNA"/>
</dbReference>
<dbReference type="RefSeq" id="WP_013127078.1">
    <property type="nucleotide sequence ID" value="NC_014158.1"/>
</dbReference>
<dbReference type="HOGENOM" id="CLU_043145_0_0_11"/>
<sequence>MKIGEVARRSGVSARMLRHYDALGLVRPSGRTVAGYREYADTDLRRIFHVESLRTLGLSLKEIGRALDDPGFTPSALVDDLIAQTQQTIETQTTLLARLRQVAAAEPRAWDEVLDVVSLLRRLAAPSTGERQHAALDAVGAAPGVVLADALLREDNLNVAGALRWALVQDDATAGDLGDAVRVLEQALESPDQLVRRRAAETLAEFPGDAALRAALGHHDPTVRGVVAIELGARGDTVAVPELIAMILRGDRDVPAAEALAVIALGPEREQGIIADLMSAFAGSGEYSVRQRVVQALAEFAGPAATAALDALRGDADERIARTAEYVLRVRSGAGTTER</sequence>
<gene>
    <name evidence="3" type="ordered locus">Tpau_2451</name>
</gene>
<dbReference type="Proteomes" id="UP000001213">
    <property type="component" value="Chromosome"/>
</dbReference>
<dbReference type="GO" id="GO:0003677">
    <property type="term" value="F:DNA binding"/>
    <property type="evidence" value="ECO:0007669"/>
    <property type="project" value="UniProtKB-KW"/>
</dbReference>
<dbReference type="InterPro" id="IPR000551">
    <property type="entry name" value="MerR-type_HTH_dom"/>
</dbReference>
<dbReference type="InterPro" id="IPR009061">
    <property type="entry name" value="DNA-bd_dom_put_sf"/>
</dbReference>
<dbReference type="STRING" id="521096.Tpau_2451"/>
<dbReference type="eggNOG" id="COG0789">
    <property type="taxonomic scope" value="Bacteria"/>
</dbReference>
<dbReference type="PRINTS" id="PR00040">
    <property type="entry name" value="HTHMERR"/>
</dbReference>
<reference evidence="3 4" key="2">
    <citation type="journal article" date="2011" name="Stand. Genomic Sci.">
        <title>Complete genome sequence of Tsukamurella paurometabola type strain (no. 33).</title>
        <authorList>
            <person name="Munk A.C."/>
            <person name="Lapidus A."/>
            <person name="Lucas S."/>
            <person name="Nolan M."/>
            <person name="Tice H."/>
            <person name="Cheng J.F."/>
            <person name="Del Rio T.G."/>
            <person name="Goodwin L."/>
            <person name="Pitluck S."/>
            <person name="Liolios K."/>
            <person name="Huntemann M."/>
            <person name="Ivanova N."/>
            <person name="Mavromatis K."/>
            <person name="Mikhailova N."/>
            <person name="Pati A."/>
            <person name="Chen A."/>
            <person name="Palaniappan K."/>
            <person name="Tapia R."/>
            <person name="Han C."/>
            <person name="Land M."/>
            <person name="Hauser L."/>
            <person name="Chang Y.J."/>
            <person name="Jeffries C.D."/>
            <person name="Brettin T."/>
            <person name="Yasawong M."/>
            <person name="Brambilla E.M."/>
            <person name="Rohde M."/>
            <person name="Sikorski J."/>
            <person name="Goker M."/>
            <person name="Detter J.C."/>
            <person name="Woyke T."/>
            <person name="Bristow J."/>
            <person name="Eisen J.A."/>
            <person name="Markowitz V."/>
            <person name="Hugenholtz P."/>
            <person name="Kyrpides N.C."/>
            <person name="Klenk H.P."/>
        </authorList>
    </citation>
    <scope>NUCLEOTIDE SEQUENCE [LARGE SCALE GENOMIC DNA]</scope>
    <source>
        <strain evidence="4">ATCC 8368 / DSM 20162 / CCUG 35730 / CIP 100753 / JCM 10117 / KCTC 9821 / NBRC 16120 / NCIMB 702349 / NCTC 13040</strain>
    </source>
</reference>
<dbReference type="SMART" id="SM00422">
    <property type="entry name" value="HTH_MERR"/>
    <property type="match status" value="1"/>
</dbReference>